<reference evidence="4" key="1">
    <citation type="submission" date="2021-02" db="EMBL/GenBank/DDBJ databases">
        <authorList>
            <person name="Nowell W R."/>
        </authorList>
    </citation>
    <scope>NUCLEOTIDE SEQUENCE</scope>
</reference>
<keyword evidence="3" id="KW-0732">Signal</keyword>
<dbReference type="EMBL" id="CAJNOR010000209">
    <property type="protein sequence ID" value="CAF0840890.1"/>
    <property type="molecule type" value="Genomic_DNA"/>
</dbReference>
<dbReference type="AlphaFoldDB" id="A0A813VF76"/>
<feature type="compositionally biased region" description="Polar residues" evidence="1">
    <location>
        <begin position="501"/>
        <end position="513"/>
    </location>
</feature>
<keyword evidence="2" id="KW-0812">Transmembrane</keyword>
<name>A0A813VF76_ADIRI</name>
<protein>
    <submittedName>
        <fullName evidence="4">Uncharacterized protein</fullName>
    </submittedName>
</protein>
<evidence type="ECO:0000256" key="3">
    <source>
        <dbReference type="SAM" id="SignalP"/>
    </source>
</evidence>
<accession>A0A813VF76</accession>
<dbReference type="OrthoDB" id="9993430at2759"/>
<keyword evidence="6" id="KW-1185">Reference proteome</keyword>
<comment type="caution">
    <text evidence="4">The sequence shown here is derived from an EMBL/GenBank/DDBJ whole genome shotgun (WGS) entry which is preliminary data.</text>
</comment>
<evidence type="ECO:0000313" key="4">
    <source>
        <dbReference type="EMBL" id="CAF0840890.1"/>
    </source>
</evidence>
<evidence type="ECO:0000313" key="5">
    <source>
        <dbReference type="EMBL" id="CAF1116915.1"/>
    </source>
</evidence>
<proteinExistence type="predicted"/>
<evidence type="ECO:0000313" key="6">
    <source>
        <dbReference type="Proteomes" id="UP000663828"/>
    </source>
</evidence>
<gene>
    <name evidence="5" type="ORF">EDS130_LOCUS20837</name>
    <name evidence="4" type="ORF">XAT740_LOCUS4963</name>
</gene>
<keyword evidence="2" id="KW-1133">Transmembrane helix</keyword>
<dbReference type="Proteomes" id="UP000663852">
    <property type="component" value="Unassembled WGS sequence"/>
</dbReference>
<keyword evidence="2" id="KW-0472">Membrane</keyword>
<feature type="signal peptide" evidence="3">
    <location>
        <begin position="1"/>
        <end position="25"/>
    </location>
</feature>
<feature type="chain" id="PRO_5035598366" evidence="3">
    <location>
        <begin position="26"/>
        <end position="582"/>
    </location>
</feature>
<feature type="region of interest" description="Disordered" evidence="1">
    <location>
        <begin position="497"/>
        <end position="534"/>
    </location>
</feature>
<feature type="transmembrane region" description="Helical" evidence="2">
    <location>
        <begin position="539"/>
        <end position="566"/>
    </location>
</feature>
<sequence>MNINLSNSIIFNIIVLFLLCSSVKSSTSCSIFPSLNCSCFQSNLDLTSTLPIKTYSHLYCQGTSLDQNTFQSPFGLDFKHQNRFRTVSIQFFLKQKVEIITNQFDALAMLFSLTESSAQIEVTLHFNGFQRIKFHPQAITSNIFQRKHQNTRLKLHFIPETNSNQLFTGEDNSMNNNEQFQFSQNPFGGLTVSQLKMHIHTLHNRFSSSSSFEDVFNNTNIGELHFDGSIIPPDQSQPSKSFKGFVRSLTLHRHVDTIDATEFPHYSHVLSYNIHSIEAHSIDLQSFIPLYNNLRGLDLTKPRFEVSIDKIIPTLDSLSLDIEYFNERTLLAARHIHYLKFGPSLRRIHPQVLRSLPIRLRLFDLADINLSEMTTDSLCSLIEFLYRNSQRLLNIIFPRTETLTECNCARLILDDIQSNHIHKNHPAQESTCSKQCRFSVCPIISEHFREKYPLIINNQRGIGNLHDDLPSVDLFSDPSDMALMSFLVNQSNNEQTDRSESQFASSASQINSQHSDDVPFSHITHGSKNKQNKSKTTDYFSWMTLLTGIMIVLFIVIIIMSIVFFVRRHRKQNQFIAVPVYM</sequence>
<evidence type="ECO:0000256" key="2">
    <source>
        <dbReference type="SAM" id="Phobius"/>
    </source>
</evidence>
<evidence type="ECO:0000256" key="1">
    <source>
        <dbReference type="SAM" id="MobiDB-lite"/>
    </source>
</evidence>
<organism evidence="4 6">
    <name type="scientific">Adineta ricciae</name>
    <name type="common">Rotifer</name>
    <dbReference type="NCBI Taxonomy" id="249248"/>
    <lineage>
        <taxon>Eukaryota</taxon>
        <taxon>Metazoa</taxon>
        <taxon>Spiralia</taxon>
        <taxon>Gnathifera</taxon>
        <taxon>Rotifera</taxon>
        <taxon>Eurotatoria</taxon>
        <taxon>Bdelloidea</taxon>
        <taxon>Adinetida</taxon>
        <taxon>Adinetidae</taxon>
        <taxon>Adineta</taxon>
    </lineage>
</organism>
<dbReference type="Proteomes" id="UP000663828">
    <property type="component" value="Unassembled WGS sequence"/>
</dbReference>
<dbReference type="EMBL" id="CAJNOJ010000103">
    <property type="protein sequence ID" value="CAF1116915.1"/>
    <property type="molecule type" value="Genomic_DNA"/>
</dbReference>